<accession>U2V5J0</accession>
<reference evidence="1 2" key="1">
    <citation type="submission" date="2013-08" db="EMBL/GenBank/DDBJ databases">
        <authorList>
            <person name="Durkin A.S."/>
            <person name="Haft D.R."/>
            <person name="McCorrison J."/>
            <person name="Torralba M."/>
            <person name="Gillis M."/>
            <person name="Haft D.H."/>
            <person name="Methe B."/>
            <person name="Sutton G."/>
            <person name="Nelson K.E."/>
        </authorList>
    </citation>
    <scope>NUCLEOTIDE SEQUENCE [LARGE SCALE GENOMIC DNA]</scope>
    <source>
        <strain evidence="1 2">F0195</strain>
    </source>
</reference>
<name>U2V5J0_9ACTN</name>
<dbReference type="eggNOG" id="COG2852">
    <property type="taxonomic scope" value="Bacteria"/>
</dbReference>
<evidence type="ECO:0000313" key="1">
    <source>
        <dbReference type="EMBL" id="ERL10617.1"/>
    </source>
</evidence>
<dbReference type="EMBL" id="AWEZ01000006">
    <property type="protein sequence ID" value="ERL10617.1"/>
    <property type="molecule type" value="Genomic_DNA"/>
</dbReference>
<organism evidence="1 2">
    <name type="scientific">Olsenella profusa F0195</name>
    <dbReference type="NCBI Taxonomy" id="1125712"/>
    <lineage>
        <taxon>Bacteria</taxon>
        <taxon>Bacillati</taxon>
        <taxon>Actinomycetota</taxon>
        <taxon>Coriobacteriia</taxon>
        <taxon>Coriobacteriales</taxon>
        <taxon>Atopobiaceae</taxon>
        <taxon>Olsenella</taxon>
    </lineage>
</organism>
<protein>
    <submittedName>
        <fullName evidence="1">Uncharacterized protein</fullName>
    </submittedName>
</protein>
<comment type="caution">
    <text evidence="1">The sequence shown here is derived from an EMBL/GenBank/DDBJ whole genome shotgun (WGS) entry which is preliminary data.</text>
</comment>
<dbReference type="Proteomes" id="UP000016638">
    <property type="component" value="Unassembled WGS sequence"/>
</dbReference>
<sequence>MDIWIGGHSAVELLRMARSGRWPRLHESNSHIVGHSSAGVGRTWREAVSELGQYLDVFPSHPLMVRVADGAHRIRSSVVDCKVNASVLPSGSFLIAELDAFGTSVHIDAPEHQLLSLARHLSPLVSMGRMDRPVALAVLAEFGMELCGTYARNPRNPYGEDCHYGTNPVTDPNRLSLWLNGVSHVKGARLAKASVRHIRASSASPVESTHAILLGFPVRWGGIALGDFQLNAQLVMSRKDMSMLGRTSFRPDLYFPRHRLAIEHYGAEWHGGIDRMAEDATRTQLLCRPRHQGVSNHCARLRNRCGIRIVSQEAGGGVGA</sequence>
<proteinExistence type="predicted"/>
<keyword evidence="2" id="KW-1185">Reference proteome</keyword>
<evidence type="ECO:0000313" key="2">
    <source>
        <dbReference type="Proteomes" id="UP000016638"/>
    </source>
</evidence>
<gene>
    <name evidence="1" type="ORF">HMPREF1316_1124</name>
</gene>
<dbReference type="AlphaFoldDB" id="U2V5J0"/>
<dbReference type="PATRIC" id="fig|1125712.3.peg.175"/>